<comment type="caution">
    <text evidence="1">The sequence shown here is derived from an EMBL/GenBank/DDBJ whole genome shotgun (WGS) entry which is preliminary data.</text>
</comment>
<dbReference type="EMBL" id="ACCJ01000527">
    <property type="protein sequence ID" value="EEG51789.1"/>
    <property type="molecule type" value="Genomic_DNA"/>
</dbReference>
<dbReference type="Proteomes" id="UP000004756">
    <property type="component" value="Unassembled WGS sequence"/>
</dbReference>
<protein>
    <submittedName>
        <fullName evidence="1">Uncharacterized protein</fullName>
    </submittedName>
</protein>
<proteinExistence type="predicted"/>
<dbReference type="RefSeq" id="WP_007718652.1">
    <property type="nucleotide sequence ID" value="NZ_CP102272.1"/>
</dbReference>
<dbReference type="HOGENOM" id="CLU_2877739_0_0_9"/>
<evidence type="ECO:0000313" key="2">
    <source>
        <dbReference type="Proteomes" id="UP000004756"/>
    </source>
</evidence>
<keyword evidence="2" id="KW-1185">Reference proteome</keyword>
<organism evidence="1 2">
    <name type="scientific">[Clostridium] asparagiforme DSM 15981</name>
    <dbReference type="NCBI Taxonomy" id="518636"/>
    <lineage>
        <taxon>Bacteria</taxon>
        <taxon>Bacillati</taxon>
        <taxon>Bacillota</taxon>
        <taxon>Clostridia</taxon>
        <taxon>Lachnospirales</taxon>
        <taxon>Lachnospiraceae</taxon>
        <taxon>Enterocloster</taxon>
    </lineage>
</organism>
<sequence length="63" mass="6885">MSKKSKKYLAVYEVTILITASSEDYARELAGQVRMGYDACSAGTNGYGDIVSKGTKLIKFDQI</sequence>
<accession>C0DA53</accession>
<name>C0DA53_9FIRM</name>
<reference evidence="1 2" key="1">
    <citation type="submission" date="2009-02" db="EMBL/GenBank/DDBJ databases">
        <title>Draft genome sequence of Clostridium asparagiforme (DSM 15981).</title>
        <authorList>
            <person name="Sudarsanam P."/>
            <person name="Ley R."/>
            <person name="Guruge J."/>
            <person name="Turnbaugh P.J."/>
            <person name="Mahowald M."/>
            <person name="Liep D."/>
            <person name="Gordon J."/>
        </authorList>
    </citation>
    <scope>NUCLEOTIDE SEQUENCE [LARGE SCALE GENOMIC DNA]</scope>
    <source>
        <strain evidence="1 2">DSM 15981</strain>
    </source>
</reference>
<dbReference type="AlphaFoldDB" id="C0DA53"/>
<evidence type="ECO:0000313" key="1">
    <source>
        <dbReference type="EMBL" id="EEG51789.1"/>
    </source>
</evidence>
<gene>
    <name evidence="1" type="ORF">CLOSTASPAR_06156</name>
</gene>